<evidence type="ECO:0000313" key="2">
    <source>
        <dbReference type="Proteomes" id="UP001378592"/>
    </source>
</evidence>
<evidence type="ECO:0000313" key="1">
    <source>
        <dbReference type="EMBL" id="KAK7791844.1"/>
    </source>
</evidence>
<accession>A0AAN9Z1P0</accession>
<reference evidence="1 2" key="1">
    <citation type="submission" date="2024-03" db="EMBL/GenBank/DDBJ databases">
        <title>The genome assembly and annotation of the cricket Gryllus longicercus Weissman &amp; Gray.</title>
        <authorList>
            <person name="Szrajer S."/>
            <person name="Gray D."/>
            <person name="Ylla G."/>
        </authorList>
    </citation>
    <scope>NUCLEOTIDE SEQUENCE [LARGE SCALE GENOMIC DNA]</scope>
    <source>
        <strain evidence="1">DAG 2021-001</strain>
        <tissue evidence="1">Whole body minus gut</tissue>
    </source>
</reference>
<protein>
    <submittedName>
        <fullName evidence="1">Uncharacterized protein</fullName>
    </submittedName>
</protein>
<name>A0AAN9Z1P0_9ORTH</name>
<dbReference type="Proteomes" id="UP001378592">
    <property type="component" value="Unassembled WGS sequence"/>
</dbReference>
<organism evidence="1 2">
    <name type="scientific">Gryllus longicercus</name>
    <dbReference type="NCBI Taxonomy" id="2509291"/>
    <lineage>
        <taxon>Eukaryota</taxon>
        <taxon>Metazoa</taxon>
        <taxon>Ecdysozoa</taxon>
        <taxon>Arthropoda</taxon>
        <taxon>Hexapoda</taxon>
        <taxon>Insecta</taxon>
        <taxon>Pterygota</taxon>
        <taxon>Neoptera</taxon>
        <taxon>Polyneoptera</taxon>
        <taxon>Orthoptera</taxon>
        <taxon>Ensifera</taxon>
        <taxon>Gryllidea</taxon>
        <taxon>Grylloidea</taxon>
        <taxon>Gryllidae</taxon>
        <taxon>Gryllinae</taxon>
        <taxon>Gryllus</taxon>
    </lineage>
</organism>
<proteinExistence type="predicted"/>
<gene>
    <name evidence="1" type="ORF">R5R35_011048</name>
</gene>
<comment type="caution">
    <text evidence="1">The sequence shown here is derived from an EMBL/GenBank/DDBJ whole genome shotgun (WGS) entry which is preliminary data.</text>
</comment>
<sequence>MSSLTKINYKRRCKRPTKVNSVDIAAADNIQNEDCETKNLKKKRKLGHNAIHTDFLYENDCINGNMCNEETLGNNILLPDNSSLDSTCEFFDTISNGDNIEGKTEDEEVGYGLELENLKSQLCRVCGRRRTSLIPIFETHFENEDSISEKIQMHLPLEAWRDLYVSCVAADTVLRRTFMEADVNNTSKGERDNLENRYVLCKLIFAHYV</sequence>
<keyword evidence="2" id="KW-1185">Reference proteome</keyword>
<dbReference type="AlphaFoldDB" id="A0AAN9Z1P0"/>
<dbReference type="EMBL" id="JAZDUA010000493">
    <property type="protein sequence ID" value="KAK7791844.1"/>
    <property type="molecule type" value="Genomic_DNA"/>
</dbReference>